<keyword evidence="5 9" id="KW-0067">ATP-binding</keyword>
<keyword evidence="12" id="KW-1185">Reference proteome</keyword>
<keyword evidence="6 9" id="KW-0460">Magnesium</keyword>
<proteinExistence type="inferred from homology"/>
<sequence length="165" mass="17955">MRTALFPGTFDPFHNGHLEIVETAAKLFDHLVVAPMRNPQKTEALFTLDERKAMIADTVAHLPNVTLASFSSLVVDLAREVGADVIVKGLRVVSDFESELQQAQMNKAVSGYETLFIPCSSESTFIASKYVRDFAHFGGADRIGSMVPAPVLAMLKAKFSGNGRP</sequence>
<keyword evidence="2 9" id="KW-0808">Transferase</keyword>
<evidence type="ECO:0000256" key="8">
    <source>
        <dbReference type="ARBA" id="ARBA00029346"/>
    </source>
</evidence>
<dbReference type="EMBL" id="WJHE01000541">
    <property type="protein sequence ID" value="MST33274.1"/>
    <property type="molecule type" value="Genomic_DNA"/>
</dbReference>
<feature type="binding site" evidence="9">
    <location>
        <position position="74"/>
    </location>
    <ligand>
        <name>substrate</name>
    </ligand>
</feature>
<dbReference type="Pfam" id="PF01467">
    <property type="entry name" value="CTP_transf_like"/>
    <property type="match status" value="1"/>
</dbReference>
<dbReference type="Gene3D" id="3.40.50.620">
    <property type="entry name" value="HUPs"/>
    <property type="match status" value="1"/>
</dbReference>
<dbReference type="InterPro" id="IPR014729">
    <property type="entry name" value="Rossmann-like_a/b/a_fold"/>
</dbReference>
<keyword evidence="1 9" id="KW-0963">Cytoplasm</keyword>
<comment type="caution">
    <text evidence="11">The sequence shown here is derived from an EMBL/GenBank/DDBJ whole genome shotgun (WGS) entry which is preliminary data.</text>
</comment>
<comment type="subunit">
    <text evidence="9">Homohexamer.</text>
</comment>
<evidence type="ECO:0000256" key="7">
    <source>
        <dbReference type="ARBA" id="ARBA00022993"/>
    </source>
</evidence>
<reference evidence="11 12" key="1">
    <citation type="submission" date="2019-11" db="EMBL/GenBank/DDBJ databases">
        <title>Acidiferrimicrobium australis gen. nov., sp. nov., an acidophilic and obligately heterotrophic, member of the Actinobacteria that catalyses dissimilatory oxido- reduction of iron isolated from metal-rich acidic water in Chile.</title>
        <authorList>
            <person name="Gonzalez D."/>
            <person name="Huber K."/>
            <person name="Hedrich S."/>
            <person name="Rojas-Villalobos C."/>
            <person name="Quatrini R."/>
            <person name="Dinamarca M.A."/>
            <person name="Schwarz A."/>
            <person name="Canales C."/>
            <person name="Nancucheo I."/>
        </authorList>
    </citation>
    <scope>NUCLEOTIDE SEQUENCE [LARGE SCALE GENOMIC DNA]</scope>
    <source>
        <strain evidence="11 12">USS-CCA1</strain>
    </source>
</reference>
<dbReference type="EC" id="2.7.7.3" evidence="9"/>
<comment type="catalytic activity">
    <reaction evidence="8 9">
        <text>(R)-4'-phosphopantetheine + ATP + H(+) = 3'-dephospho-CoA + diphosphate</text>
        <dbReference type="Rhea" id="RHEA:19801"/>
        <dbReference type="ChEBI" id="CHEBI:15378"/>
        <dbReference type="ChEBI" id="CHEBI:30616"/>
        <dbReference type="ChEBI" id="CHEBI:33019"/>
        <dbReference type="ChEBI" id="CHEBI:57328"/>
        <dbReference type="ChEBI" id="CHEBI:61723"/>
        <dbReference type="EC" id="2.7.7.3"/>
    </reaction>
</comment>
<feature type="domain" description="Cytidyltransferase-like" evidence="10">
    <location>
        <begin position="5"/>
        <end position="132"/>
    </location>
</feature>
<comment type="cofactor">
    <cofactor evidence="9">
        <name>Mg(2+)</name>
        <dbReference type="ChEBI" id="CHEBI:18420"/>
    </cofactor>
</comment>
<evidence type="ECO:0000256" key="9">
    <source>
        <dbReference type="HAMAP-Rule" id="MF_00151"/>
    </source>
</evidence>
<evidence type="ECO:0000313" key="11">
    <source>
        <dbReference type="EMBL" id="MST33274.1"/>
    </source>
</evidence>
<dbReference type="SUPFAM" id="SSF52374">
    <property type="entry name" value="Nucleotidylyl transferase"/>
    <property type="match status" value="1"/>
</dbReference>
<evidence type="ECO:0000256" key="1">
    <source>
        <dbReference type="ARBA" id="ARBA00022490"/>
    </source>
</evidence>
<feature type="site" description="Transition state stabilizer" evidence="9">
    <location>
        <position position="17"/>
    </location>
</feature>
<dbReference type="NCBIfam" id="TIGR01510">
    <property type="entry name" value="coaD_prev_kdtB"/>
    <property type="match status" value="1"/>
</dbReference>
<feature type="binding site" evidence="9">
    <location>
        <begin position="89"/>
        <end position="91"/>
    </location>
    <ligand>
        <name>ATP</name>
        <dbReference type="ChEBI" id="CHEBI:30616"/>
    </ligand>
</feature>
<protein>
    <recommendedName>
        <fullName evidence="9">Phosphopantetheine adenylyltransferase</fullName>
        <ecNumber evidence="9">2.7.7.3</ecNumber>
    </recommendedName>
    <alternativeName>
        <fullName evidence="9">Dephospho-CoA pyrophosphorylase</fullName>
    </alternativeName>
    <alternativeName>
        <fullName evidence="9">Pantetheine-phosphate adenylyltransferase</fullName>
        <shortName evidence="9">PPAT</shortName>
    </alternativeName>
</protein>
<dbReference type="InterPro" id="IPR001980">
    <property type="entry name" value="PPAT"/>
</dbReference>
<evidence type="ECO:0000256" key="4">
    <source>
        <dbReference type="ARBA" id="ARBA00022741"/>
    </source>
</evidence>
<keyword evidence="3 9" id="KW-0548">Nucleotidyltransferase</keyword>
<evidence type="ECO:0000256" key="2">
    <source>
        <dbReference type="ARBA" id="ARBA00022679"/>
    </source>
</evidence>
<keyword evidence="4 9" id="KW-0547">Nucleotide-binding</keyword>
<comment type="pathway">
    <text evidence="9">Cofactor biosynthesis; coenzyme A biosynthesis; CoA from (R)-pantothenate: step 4/5.</text>
</comment>
<feature type="binding site" evidence="9">
    <location>
        <position position="88"/>
    </location>
    <ligand>
        <name>substrate</name>
    </ligand>
</feature>
<dbReference type="InterPro" id="IPR004821">
    <property type="entry name" value="Cyt_trans-like"/>
</dbReference>
<feature type="binding site" evidence="9">
    <location>
        <position position="17"/>
    </location>
    <ligand>
        <name>ATP</name>
        <dbReference type="ChEBI" id="CHEBI:30616"/>
    </ligand>
</feature>
<gene>
    <name evidence="9 11" type="primary">coaD</name>
    <name evidence="11" type="ORF">GHK86_11155</name>
</gene>
<dbReference type="PANTHER" id="PTHR21342">
    <property type="entry name" value="PHOSPHOPANTETHEINE ADENYLYLTRANSFERASE"/>
    <property type="match status" value="1"/>
</dbReference>
<evidence type="ECO:0000256" key="5">
    <source>
        <dbReference type="ARBA" id="ARBA00022840"/>
    </source>
</evidence>
<evidence type="ECO:0000256" key="6">
    <source>
        <dbReference type="ARBA" id="ARBA00022842"/>
    </source>
</evidence>
<dbReference type="HAMAP" id="MF_00151">
    <property type="entry name" value="PPAT_bact"/>
    <property type="match status" value="1"/>
</dbReference>
<dbReference type="NCBIfam" id="TIGR00125">
    <property type="entry name" value="cyt_tran_rel"/>
    <property type="match status" value="1"/>
</dbReference>
<dbReference type="PANTHER" id="PTHR21342:SF1">
    <property type="entry name" value="PHOSPHOPANTETHEINE ADENYLYLTRANSFERASE"/>
    <property type="match status" value="1"/>
</dbReference>
<feature type="binding site" evidence="9">
    <location>
        <position position="99"/>
    </location>
    <ligand>
        <name>ATP</name>
        <dbReference type="ChEBI" id="CHEBI:30616"/>
    </ligand>
</feature>
<comment type="similarity">
    <text evidence="9">Belongs to the bacterial CoaD family.</text>
</comment>
<comment type="subcellular location">
    <subcellularLocation>
        <location evidence="9">Cytoplasm</location>
    </subcellularLocation>
</comment>
<evidence type="ECO:0000259" key="10">
    <source>
        <dbReference type="Pfam" id="PF01467"/>
    </source>
</evidence>
<evidence type="ECO:0000256" key="3">
    <source>
        <dbReference type="ARBA" id="ARBA00022695"/>
    </source>
</evidence>
<keyword evidence="7 9" id="KW-0173">Coenzyme A biosynthesis</keyword>
<comment type="function">
    <text evidence="9">Reversibly transfers an adenylyl group from ATP to 4'-phosphopantetheine, yielding dephospho-CoA (dPCoA) and pyrophosphate.</text>
</comment>
<organism evidence="11 12">
    <name type="scientific">Acidiferrimicrobium australe</name>
    <dbReference type="NCBI Taxonomy" id="2664430"/>
    <lineage>
        <taxon>Bacteria</taxon>
        <taxon>Bacillati</taxon>
        <taxon>Actinomycetota</taxon>
        <taxon>Acidimicrobiia</taxon>
        <taxon>Acidimicrobiales</taxon>
        <taxon>Acidimicrobiaceae</taxon>
        <taxon>Acidiferrimicrobium</taxon>
    </lineage>
</organism>
<feature type="binding site" evidence="9">
    <location>
        <begin position="9"/>
        <end position="10"/>
    </location>
    <ligand>
        <name>ATP</name>
        <dbReference type="ChEBI" id="CHEBI:30616"/>
    </ligand>
</feature>
<feature type="binding site" evidence="9">
    <location>
        <position position="9"/>
    </location>
    <ligand>
        <name>substrate</name>
    </ligand>
</feature>
<evidence type="ECO:0000313" key="12">
    <source>
        <dbReference type="Proteomes" id="UP000437736"/>
    </source>
</evidence>
<feature type="binding site" evidence="9">
    <location>
        <begin position="123"/>
        <end position="129"/>
    </location>
    <ligand>
        <name>ATP</name>
        <dbReference type="ChEBI" id="CHEBI:30616"/>
    </ligand>
</feature>
<name>A0ABW9QU94_9ACTN</name>
<dbReference type="PRINTS" id="PR01020">
    <property type="entry name" value="LPSBIOSNTHSS"/>
</dbReference>
<accession>A0ABW9QU94</accession>
<feature type="binding site" evidence="9">
    <location>
        <position position="41"/>
    </location>
    <ligand>
        <name>substrate</name>
    </ligand>
</feature>
<dbReference type="GO" id="GO:0004595">
    <property type="term" value="F:pantetheine-phosphate adenylyltransferase activity"/>
    <property type="evidence" value="ECO:0007669"/>
    <property type="project" value="UniProtKB-EC"/>
</dbReference>
<dbReference type="Proteomes" id="UP000437736">
    <property type="component" value="Unassembled WGS sequence"/>
</dbReference>